<dbReference type="InterPro" id="IPR003855">
    <property type="entry name" value="K+_transporter"/>
</dbReference>
<feature type="transmembrane region" description="Helical" evidence="11">
    <location>
        <begin position="372"/>
        <end position="394"/>
    </location>
</feature>
<dbReference type="STRING" id="1855823.MCCS_10380"/>
<keyword evidence="15" id="KW-1185">Reference proteome</keyword>
<keyword evidence="2 11" id="KW-0813">Transport</keyword>
<feature type="transmembrane region" description="Helical" evidence="11">
    <location>
        <begin position="12"/>
        <end position="38"/>
    </location>
</feature>
<feature type="transmembrane region" description="Helical" evidence="11">
    <location>
        <begin position="429"/>
        <end position="447"/>
    </location>
</feature>
<dbReference type="PANTHER" id="PTHR30540:SF83">
    <property type="entry name" value="K+ POTASSIUM TRANSPORTER"/>
    <property type="match status" value="1"/>
</dbReference>
<feature type="transmembrane region" description="Helical" evidence="11">
    <location>
        <begin position="98"/>
        <end position="126"/>
    </location>
</feature>
<keyword evidence="8 11" id="KW-1133">Transmembrane helix</keyword>
<dbReference type="InterPro" id="IPR053951">
    <property type="entry name" value="K_trans_N"/>
</dbReference>
<evidence type="ECO:0000256" key="10">
    <source>
        <dbReference type="ARBA" id="ARBA00023136"/>
    </source>
</evidence>
<feature type="transmembrane region" description="Helical" evidence="11">
    <location>
        <begin position="50"/>
        <end position="72"/>
    </location>
</feature>
<dbReference type="KEGG" id="mcak:MCCS_10380"/>
<keyword evidence="4 11" id="KW-0633">Potassium transport</keyword>
<keyword evidence="10 11" id="KW-0472">Membrane</keyword>
<dbReference type="Proteomes" id="UP000194154">
    <property type="component" value="Chromosome"/>
</dbReference>
<evidence type="ECO:0000256" key="1">
    <source>
        <dbReference type="ARBA" id="ARBA00004141"/>
    </source>
</evidence>
<evidence type="ECO:0000256" key="2">
    <source>
        <dbReference type="ARBA" id="ARBA00022448"/>
    </source>
</evidence>
<dbReference type="InterPro" id="IPR023051">
    <property type="entry name" value="Kup"/>
</dbReference>
<keyword evidence="9 11" id="KW-0406">Ion transport</keyword>
<feature type="transmembrane region" description="Helical" evidence="11">
    <location>
        <begin position="293"/>
        <end position="324"/>
    </location>
</feature>
<evidence type="ECO:0000313" key="15">
    <source>
        <dbReference type="Proteomes" id="UP000194154"/>
    </source>
</evidence>
<dbReference type="GeneID" id="35295170"/>
<dbReference type="InterPro" id="IPR053952">
    <property type="entry name" value="K_trans_C"/>
</dbReference>
<feature type="transmembrane region" description="Helical" evidence="11">
    <location>
        <begin position="176"/>
        <end position="197"/>
    </location>
</feature>
<dbReference type="PANTHER" id="PTHR30540">
    <property type="entry name" value="OSMOTIC STRESS POTASSIUM TRANSPORTER"/>
    <property type="match status" value="1"/>
</dbReference>
<accession>A0A1W7AAL5</accession>
<keyword evidence="6 11" id="KW-0769">Symport</keyword>
<evidence type="ECO:0000259" key="13">
    <source>
        <dbReference type="Pfam" id="PF22776"/>
    </source>
</evidence>
<comment type="similarity">
    <text evidence="11">Belongs to the HAK/KUP transporter (TC 2.A.72) family.</text>
</comment>
<dbReference type="HAMAP" id="MF_01522">
    <property type="entry name" value="Kup"/>
    <property type="match status" value="1"/>
</dbReference>
<organism evidence="14 15">
    <name type="scientific">Macrococcoides canis</name>
    <dbReference type="NCBI Taxonomy" id="1855823"/>
    <lineage>
        <taxon>Bacteria</taxon>
        <taxon>Bacillati</taxon>
        <taxon>Bacillota</taxon>
        <taxon>Bacilli</taxon>
        <taxon>Bacillales</taxon>
        <taxon>Staphylococcaceae</taxon>
        <taxon>Macrococcoides</taxon>
    </lineage>
</organism>
<feature type="transmembrane region" description="Helical" evidence="11">
    <location>
        <begin position="217"/>
        <end position="236"/>
    </location>
</feature>
<dbReference type="OrthoDB" id="9805577at2"/>
<evidence type="ECO:0000256" key="9">
    <source>
        <dbReference type="ARBA" id="ARBA00023065"/>
    </source>
</evidence>
<comment type="subcellular location">
    <subcellularLocation>
        <location evidence="11">Cell membrane</location>
        <topology evidence="11">Multi-pass membrane protein</topology>
    </subcellularLocation>
    <subcellularLocation>
        <location evidence="1">Membrane</location>
        <topology evidence="1">Multi-pass membrane protein</topology>
    </subcellularLocation>
</comment>
<dbReference type="EMBL" id="CP021059">
    <property type="protein sequence ID" value="ARQ06685.1"/>
    <property type="molecule type" value="Genomic_DNA"/>
</dbReference>
<keyword evidence="7 11" id="KW-0630">Potassium</keyword>
<evidence type="ECO:0000256" key="6">
    <source>
        <dbReference type="ARBA" id="ARBA00022847"/>
    </source>
</evidence>
<dbReference type="GO" id="GO:0005886">
    <property type="term" value="C:plasma membrane"/>
    <property type="evidence" value="ECO:0007669"/>
    <property type="project" value="UniProtKB-SubCell"/>
</dbReference>
<feature type="transmembrane region" description="Helical" evidence="11">
    <location>
        <begin position="345"/>
        <end position="366"/>
    </location>
</feature>
<evidence type="ECO:0000313" key="14">
    <source>
        <dbReference type="EMBL" id="ARQ06685.1"/>
    </source>
</evidence>
<gene>
    <name evidence="11" type="primary">kup</name>
    <name evidence="14" type="ORF">MCCS_10380</name>
</gene>
<evidence type="ECO:0000259" key="12">
    <source>
        <dbReference type="Pfam" id="PF02705"/>
    </source>
</evidence>
<protein>
    <recommendedName>
        <fullName evidence="11">Probable potassium transport system protein Kup</fullName>
    </recommendedName>
</protein>
<dbReference type="Pfam" id="PF22776">
    <property type="entry name" value="K_trans_C"/>
    <property type="match status" value="1"/>
</dbReference>
<feature type="transmembrane region" description="Helical" evidence="11">
    <location>
        <begin position="401"/>
        <end position="423"/>
    </location>
</feature>
<feature type="domain" description="K+ potassium transporter C-terminal" evidence="13">
    <location>
        <begin position="484"/>
        <end position="640"/>
    </location>
</feature>
<dbReference type="RefSeq" id="WP_086042340.1">
    <property type="nucleotide sequence ID" value="NZ_CBCRZA010000006.1"/>
</dbReference>
<dbReference type="AlphaFoldDB" id="A0A1W7AAL5"/>
<evidence type="ECO:0000256" key="4">
    <source>
        <dbReference type="ARBA" id="ARBA00022538"/>
    </source>
</evidence>
<comment type="function">
    <text evidence="11">Transport of potassium into the cell. Likely operates as a K(+):H(+) symporter.</text>
</comment>
<evidence type="ECO:0000256" key="7">
    <source>
        <dbReference type="ARBA" id="ARBA00022958"/>
    </source>
</evidence>
<dbReference type="GO" id="GO:0015293">
    <property type="term" value="F:symporter activity"/>
    <property type="evidence" value="ECO:0007669"/>
    <property type="project" value="UniProtKB-UniRule"/>
</dbReference>
<proteinExistence type="inferred from homology"/>
<feature type="transmembrane region" description="Helical" evidence="11">
    <location>
        <begin position="146"/>
        <end position="164"/>
    </location>
</feature>
<feature type="domain" description="K+ potassium transporter integral membrane" evidence="12">
    <location>
        <begin position="14"/>
        <end position="459"/>
    </location>
</feature>
<evidence type="ECO:0000256" key="11">
    <source>
        <dbReference type="HAMAP-Rule" id="MF_01522"/>
    </source>
</evidence>
<keyword evidence="3 11" id="KW-1003">Cell membrane</keyword>
<reference evidence="14 15" key="1">
    <citation type="journal article" date="2017" name="Int. J. Syst. Evol. Microbiol.">
        <title>Macrococcus canis sp. nov., a skin bacterium associated with infections in dogs.</title>
        <authorList>
            <person name="Gobeli Brawand S."/>
            <person name="Cotting K."/>
            <person name="Gomez-Sanz E."/>
            <person name="Collaud A."/>
            <person name="Thomann A."/>
            <person name="Brodard I."/>
            <person name="Rodriguez-Campos S."/>
            <person name="Strauss C."/>
            <person name="Perreten V."/>
        </authorList>
    </citation>
    <scope>NUCLEOTIDE SEQUENCE [LARGE SCALE GENOMIC DNA]</scope>
    <source>
        <strain evidence="14 15">KM45013</strain>
    </source>
</reference>
<evidence type="ECO:0000256" key="5">
    <source>
        <dbReference type="ARBA" id="ARBA00022692"/>
    </source>
</evidence>
<feature type="transmembrane region" description="Helical" evidence="11">
    <location>
        <begin position="248"/>
        <end position="268"/>
    </location>
</feature>
<evidence type="ECO:0000256" key="8">
    <source>
        <dbReference type="ARBA" id="ARBA00022989"/>
    </source>
</evidence>
<keyword evidence="5 11" id="KW-0812">Transmembrane</keyword>
<evidence type="ECO:0000256" key="3">
    <source>
        <dbReference type="ARBA" id="ARBA00022475"/>
    </source>
</evidence>
<dbReference type="GO" id="GO:0015079">
    <property type="term" value="F:potassium ion transmembrane transporter activity"/>
    <property type="evidence" value="ECO:0007669"/>
    <property type="project" value="UniProtKB-UniRule"/>
</dbReference>
<dbReference type="Pfam" id="PF02705">
    <property type="entry name" value="K_trans"/>
    <property type="match status" value="1"/>
</dbReference>
<comment type="catalytic activity">
    <reaction evidence="11">
        <text>K(+)(in) + H(+)(in) = K(+)(out) + H(+)(out)</text>
        <dbReference type="Rhea" id="RHEA:28490"/>
        <dbReference type="ChEBI" id="CHEBI:15378"/>
        <dbReference type="ChEBI" id="CHEBI:29103"/>
    </reaction>
</comment>
<sequence>MQGNVKQKLRISMLFVALGVVYGDIGTSPLYVMNAIVATNGGMAAMTEEYILGCLSLVIWTLTMLTTVKYVLICMQADNHGEGGIFSLYTLVRKQKKWLVIPAMIGGAALLADGILTPAVTVSAAIEGLAEIPYFYNAFASNQKNVIMIVIVIITAIFFFQRFGTGSIGKVFGPLMFIWFTMIGLFGLMQLVTDLSILRAFNPLYGINILFSPDNKMGLLILGTVFLCATGAEALYSDMGHVGKKSIYVTWPFVKVMLILSYLGQGAWTINHMKDDFHGETINPFFQIMPESFILIGVIMATIAAIIASQALITGAFTLVSEAIHLRFMPKLDIKYPSTIKGQMYIPVVTGVIWFLCILVVLYFKTSVNMEAAYGLSITVTMMMTTVLLCNYLIMKHVNKLLIFMMTLFFMLLEMAFFFSSLAKFMHGGYVAVLISGLLIFVMIIWYNGYLIKDRQSYDVHIERYLGQLKSLSADRKVPKFATNLVYLTTNEDMNMIEKQVIKSILDGRPKRADVYWFVNVLVSDDPFQVNYRIEKFGTDNIFKVQLILGFRMHQNVNYYVKTIARSLIQSKEMKEQFRAYGTNNLKVISDFQFIILKDEVPLDANIAWYQKLILQWKLELKRYTASPVKWFELPSNEVIYETIPLTVPLEKSHSIKRI</sequence>
<name>A0A1W7AAL5_9STAP</name>